<dbReference type="EMBL" id="JAOCZP010000003">
    <property type="protein sequence ID" value="MCT7375900.1"/>
    <property type="molecule type" value="Genomic_DNA"/>
</dbReference>
<keyword evidence="1" id="KW-1133">Transmembrane helix</keyword>
<keyword evidence="1" id="KW-0812">Transmembrane</keyword>
<sequence length="177" mass="19740">MLVLLVGMVAALVYQHRSDERAWKWFWRAAAPLWFILLARELSWGAVFYPPTQMTGDGPIFSSDHLWYKPAVYPIVALLGVAVVYIVLRHRLVKKVDEVIRAGAAPWLETLLAVICVAVATVAEGHGGALSRWIGGHSMLVEELAELAAALWLFTGQARVRVFQFKESRTGDLLRTS</sequence>
<reference evidence="2 3" key="1">
    <citation type="submission" date="2022-09" db="EMBL/GenBank/DDBJ databases">
        <title>Chelativorans salina sp. nov., a novel slightly halophilic bacterium isolated from a saline lake sediment enrichment.</title>
        <authorList>
            <person name="Gao L."/>
            <person name="Fang B.-Z."/>
            <person name="Li W.-J."/>
        </authorList>
    </citation>
    <scope>NUCLEOTIDE SEQUENCE [LARGE SCALE GENOMIC DNA]</scope>
    <source>
        <strain evidence="2 3">EGI FJ00035</strain>
    </source>
</reference>
<name>A0ABT2LMW3_9HYPH</name>
<gene>
    <name evidence="2" type="ORF">N5A92_12750</name>
</gene>
<feature type="transmembrane region" description="Helical" evidence="1">
    <location>
        <begin position="71"/>
        <end position="88"/>
    </location>
</feature>
<dbReference type="RefSeq" id="WP_260903193.1">
    <property type="nucleotide sequence ID" value="NZ_JAOCZP010000003.1"/>
</dbReference>
<accession>A0ABT2LMW3</accession>
<keyword evidence="3" id="KW-1185">Reference proteome</keyword>
<evidence type="ECO:0000313" key="2">
    <source>
        <dbReference type="EMBL" id="MCT7375900.1"/>
    </source>
</evidence>
<comment type="caution">
    <text evidence="2">The sequence shown here is derived from an EMBL/GenBank/DDBJ whole genome shotgun (WGS) entry which is preliminary data.</text>
</comment>
<evidence type="ECO:0000313" key="3">
    <source>
        <dbReference type="Proteomes" id="UP001320831"/>
    </source>
</evidence>
<organism evidence="2 3">
    <name type="scientific">Chelativorans salis</name>
    <dbReference type="NCBI Taxonomy" id="2978478"/>
    <lineage>
        <taxon>Bacteria</taxon>
        <taxon>Pseudomonadati</taxon>
        <taxon>Pseudomonadota</taxon>
        <taxon>Alphaproteobacteria</taxon>
        <taxon>Hyphomicrobiales</taxon>
        <taxon>Phyllobacteriaceae</taxon>
        <taxon>Chelativorans</taxon>
    </lineage>
</organism>
<proteinExistence type="predicted"/>
<keyword evidence="1" id="KW-0472">Membrane</keyword>
<dbReference type="Proteomes" id="UP001320831">
    <property type="component" value="Unassembled WGS sequence"/>
</dbReference>
<evidence type="ECO:0000256" key="1">
    <source>
        <dbReference type="SAM" id="Phobius"/>
    </source>
</evidence>
<protein>
    <submittedName>
        <fullName evidence="2">Uncharacterized protein</fullName>
    </submittedName>
</protein>
<feature type="transmembrane region" description="Helical" evidence="1">
    <location>
        <begin position="134"/>
        <end position="154"/>
    </location>
</feature>
<feature type="transmembrane region" description="Helical" evidence="1">
    <location>
        <begin position="100"/>
        <end position="122"/>
    </location>
</feature>